<protein>
    <submittedName>
        <fullName evidence="2">DUF6431 domain-containing protein</fullName>
    </submittedName>
</protein>
<dbReference type="EMBL" id="JBHTMM010000248">
    <property type="protein sequence ID" value="MFD1313718.1"/>
    <property type="molecule type" value="Genomic_DNA"/>
</dbReference>
<evidence type="ECO:0000313" key="3">
    <source>
        <dbReference type="Proteomes" id="UP001597058"/>
    </source>
</evidence>
<comment type="caution">
    <text evidence="2">The sequence shown here is derived from an EMBL/GenBank/DDBJ whole genome shotgun (WGS) entry which is preliminary data.</text>
</comment>
<dbReference type="Pfam" id="PF20020">
    <property type="entry name" value="DUF6431"/>
    <property type="match status" value="1"/>
</dbReference>
<sequence length="194" mass="21055">MLIVDADVVRVERQLRAGELACPSCGAVLAPWGHGRPREVRGDLGARFFVRPRRSRCSGCQVTHVLLPEAIWPRRADAAEVIGAGLEIAALGMGHRQVAAHLGLAEGTVRGWIRRFRIRAEDVRRYFTVALVALADDPVMPDPSGTPLADAVSAVVAAHRAATTKWSHMNTVLRWEFAGRAITGRVLTCSLHAS</sequence>
<proteinExistence type="predicted"/>
<accession>A0ABW3XW33</accession>
<keyword evidence="3" id="KW-1185">Reference proteome</keyword>
<reference evidence="3" key="1">
    <citation type="journal article" date="2019" name="Int. J. Syst. Evol. Microbiol.">
        <title>The Global Catalogue of Microorganisms (GCM) 10K type strain sequencing project: providing services to taxonomists for standard genome sequencing and annotation.</title>
        <authorList>
            <consortium name="The Broad Institute Genomics Platform"/>
            <consortium name="The Broad Institute Genome Sequencing Center for Infectious Disease"/>
            <person name="Wu L."/>
            <person name="Ma J."/>
        </authorList>
    </citation>
    <scope>NUCLEOTIDE SEQUENCE [LARGE SCALE GENOMIC DNA]</scope>
    <source>
        <strain evidence="3">CGMCC 4.7020</strain>
    </source>
</reference>
<evidence type="ECO:0000259" key="1">
    <source>
        <dbReference type="Pfam" id="PF20020"/>
    </source>
</evidence>
<organism evidence="2 3">
    <name type="scientific">Streptomyces kaempferi</name>
    <dbReference type="NCBI Taxonomy" id="333725"/>
    <lineage>
        <taxon>Bacteria</taxon>
        <taxon>Bacillati</taxon>
        <taxon>Actinomycetota</taxon>
        <taxon>Actinomycetes</taxon>
        <taxon>Kitasatosporales</taxon>
        <taxon>Streptomycetaceae</taxon>
        <taxon>Streptomyces</taxon>
    </lineage>
</organism>
<feature type="domain" description="DUF6431" evidence="1">
    <location>
        <begin position="22"/>
        <end position="86"/>
    </location>
</feature>
<dbReference type="Proteomes" id="UP001597058">
    <property type="component" value="Unassembled WGS sequence"/>
</dbReference>
<evidence type="ECO:0000313" key="2">
    <source>
        <dbReference type="EMBL" id="MFD1313718.1"/>
    </source>
</evidence>
<gene>
    <name evidence="2" type="ORF">ACFQ5X_49655</name>
</gene>
<dbReference type="InterPro" id="IPR045536">
    <property type="entry name" value="DUF6431"/>
</dbReference>
<name>A0ABW3XW33_9ACTN</name>
<dbReference type="RefSeq" id="WP_381237847.1">
    <property type="nucleotide sequence ID" value="NZ_JBHSKH010000051.1"/>
</dbReference>